<dbReference type="InterPro" id="IPR024862">
    <property type="entry name" value="TRPV"/>
</dbReference>
<keyword evidence="2" id="KW-1133">Transmembrane helix</keyword>
<organism evidence="3 4">
    <name type="scientific">Pythium insidiosum</name>
    <name type="common">Pythiosis disease agent</name>
    <dbReference type="NCBI Taxonomy" id="114742"/>
    <lineage>
        <taxon>Eukaryota</taxon>
        <taxon>Sar</taxon>
        <taxon>Stramenopiles</taxon>
        <taxon>Oomycota</taxon>
        <taxon>Peronosporomycetes</taxon>
        <taxon>Pythiales</taxon>
        <taxon>Pythiaceae</taxon>
        <taxon>Pythium</taxon>
    </lineage>
</organism>
<evidence type="ECO:0000313" key="4">
    <source>
        <dbReference type="Proteomes" id="UP001209570"/>
    </source>
</evidence>
<dbReference type="PANTHER" id="PTHR10582:SF2">
    <property type="entry name" value="INACTIVE"/>
    <property type="match status" value="1"/>
</dbReference>
<dbReference type="GO" id="GO:0005216">
    <property type="term" value="F:monoatomic ion channel activity"/>
    <property type="evidence" value="ECO:0007669"/>
    <property type="project" value="InterPro"/>
</dbReference>
<dbReference type="AlphaFoldDB" id="A0AAD5QB65"/>
<sequence>MSFDLSEKEWNAVLAEIIQDPAKAWNDHASALGACARFRDATVRSLAEKGEAKTLEQVLAREKPPADVLAAALLSAVNNGHVDCCKALLLFGASANPLLIENGADANSLNKDTKTPLQTLFGRIARKSYMPNKYEADKYCNVLKVLINAGVVANILIIIYLIGSVVMMLNLLIAMMSTSYEKVYESSKSARNVARAETLLRMEQLLPSRLRVAFLTQCGGYLNRATSINNTVLRVS</sequence>
<dbReference type="Proteomes" id="UP001209570">
    <property type="component" value="Unassembled WGS sequence"/>
</dbReference>
<gene>
    <name evidence="3" type="ORF">P43SY_007735</name>
</gene>
<keyword evidence="2" id="KW-0472">Membrane</keyword>
<dbReference type="InterPro" id="IPR036770">
    <property type="entry name" value="Ankyrin_rpt-contain_sf"/>
</dbReference>
<dbReference type="EMBL" id="JAKCXM010000042">
    <property type="protein sequence ID" value="KAJ0405634.1"/>
    <property type="molecule type" value="Genomic_DNA"/>
</dbReference>
<dbReference type="GO" id="GO:0005886">
    <property type="term" value="C:plasma membrane"/>
    <property type="evidence" value="ECO:0007669"/>
    <property type="project" value="TreeGrafter"/>
</dbReference>
<protein>
    <recommendedName>
        <fullName evidence="5">Ion transport domain-containing protein</fullName>
    </recommendedName>
</protein>
<accession>A0AAD5QB65</accession>
<dbReference type="GO" id="GO:0098703">
    <property type="term" value="P:calcium ion import across plasma membrane"/>
    <property type="evidence" value="ECO:0007669"/>
    <property type="project" value="TreeGrafter"/>
</dbReference>
<evidence type="ECO:0000313" key="3">
    <source>
        <dbReference type="EMBL" id="KAJ0405634.1"/>
    </source>
</evidence>
<keyword evidence="1" id="KW-0677">Repeat</keyword>
<keyword evidence="2" id="KW-0812">Transmembrane</keyword>
<evidence type="ECO:0000256" key="1">
    <source>
        <dbReference type="ARBA" id="ARBA00022737"/>
    </source>
</evidence>
<evidence type="ECO:0000256" key="2">
    <source>
        <dbReference type="SAM" id="Phobius"/>
    </source>
</evidence>
<dbReference type="SUPFAM" id="SSF48403">
    <property type="entry name" value="Ankyrin repeat"/>
    <property type="match status" value="1"/>
</dbReference>
<comment type="caution">
    <text evidence="3">The sequence shown here is derived from an EMBL/GenBank/DDBJ whole genome shotgun (WGS) entry which is preliminary data.</text>
</comment>
<evidence type="ECO:0008006" key="5">
    <source>
        <dbReference type="Google" id="ProtNLM"/>
    </source>
</evidence>
<reference evidence="3" key="1">
    <citation type="submission" date="2021-12" db="EMBL/GenBank/DDBJ databases">
        <title>Prjna785345.</title>
        <authorList>
            <person name="Rujirawat T."/>
            <person name="Krajaejun T."/>
        </authorList>
    </citation>
    <scope>NUCLEOTIDE SEQUENCE</scope>
    <source>
        <strain evidence="3">Pi057C3</strain>
    </source>
</reference>
<name>A0AAD5QB65_PYTIN</name>
<feature type="transmembrane region" description="Helical" evidence="2">
    <location>
        <begin position="151"/>
        <end position="173"/>
    </location>
</feature>
<keyword evidence="4" id="KW-1185">Reference proteome</keyword>
<proteinExistence type="predicted"/>
<dbReference type="Gene3D" id="1.25.40.20">
    <property type="entry name" value="Ankyrin repeat-containing domain"/>
    <property type="match status" value="1"/>
</dbReference>
<dbReference type="PANTHER" id="PTHR10582">
    <property type="entry name" value="TRANSIENT RECEPTOR POTENTIAL ION CHANNEL PROTEIN"/>
    <property type="match status" value="1"/>
</dbReference>